<keyword evidence="2" id="KW-0378">Hydrolase</keyword>
<reference evidence="8 9" key="2">
    <citation type="submission" date="2019-09" db="EMBL/GenBank/DDBJ databases">
        <title>Taxonomic note: a critical rebuttal of the proposed division of the genus Arcobacter into six genera, emended descriptions of Arcobacter anaerophilus and the genus Arcobacter, and an assessment of genus-level boundaries for Epsilonproteobacteria using in silico genomic comparator tools.</title>
        <authorList>
            <person name="On S.L.W."/>
            <person name="Miller W.G."/>
            <person name="Biggs P."/>
            <person name="Cornelius A."/>
            <person name="Vandamme P."/>
        </authorList>
    </citation>
    <scope>NUCLEOTIDE SEQUENCE [LARGE SCALE GENOMIC DNA]</scope>
    <source>
        <strain evidence="8 9">CCUG 56899</strain>
    </source>
</reference>
<evidence type="ECO:0000256" key="2">
    <source>
        <dbReference type="ARBA" id="ARBA00022801"/>
    </source>
</evidence>
<protein>
    <submittedName>
        <fullName evidence="8">Peptidase S24 LexA-like protein</fullName>
    </submittedName>
</protein>
<evidence type="ECO:0000259" key="6">
    <source>
        <dbReference type="Pfam" id="PF00717"/>
    </source>
</evidence>
<dbReference type="PANTHER" id="PTHR40661">
    <property type="match status" value="1"/>
</dbReference>
<dbReference type="PROSITE" id="PS00501">
    <property type="entry name" value="SPASE_I_1"/>
    <property type="match status" value="1"/>
</dbReference>
<keyword evidence="4" id="KW-0238">DNA-binding</keyword>
<dbReference type="InterPro" id="IPR039418">
    <property type="entry name" value="LexA-like"/>
</dbReference>
<proteinExistence type="predicted"/>
<dbReference type="SUPFAM" id="SSF51306">
    <property type="entry name" value="LexA/Signal peptidase"/>
    <property type="match status" value="1"/>
</dbReference>
<dbReference type="InterPro" id="IPR019756">
    <property type="entry name" value="Pept_S26A_signal_pept_1_Ser-AS"/>
</dbReference>
<dbReference type="GO" id="GO:0016020">
    <property type="term" value="C:membrane"/>
    <property type="evidence" value="ECO:0007669"/>
    <property type="project" value="InterPro"/>
</dbReference>
<reference evidence="8 9" key="1">
    <citation type="submission" date="2019-09" db="EMBL/GenBank/DDBJ databases">
        <title>Complete genome sequencing of four Arcobacter species reveals a diverse suite of mobile elements.</title>
        <authorList>
            <person name="Miller W.G."/>
            <person name="Yee E."/>
            <person name="Bono J.L."/>
        </authorList>
    </citation>
    <scope>NUCLEOTIDE SEQUENCE [LARGE SCALE GENOMIC DNA]</scope>
    <source>
        <strain evidence="8 9">CCUG 56899</strain>
    </source>
</reference>
<dbReference type="InterPro" id="IPR015927">
    <property type="entry name" value="Peptidase_S24_S26A/B/C"/>
</dbReference>
<dbReference type="GO" id="GO:0006508">
    <property type="term" value="P:proteolysis"/>
    <property type="evidence" value="ECO:0007669"/>
    <property type="project" value="UniProtKB-KW"/>
</dbReference>
<dbReference type="PANTHER" id="PTHR40661:SF3">
    <property type="entry name" value="FELS-1 PROPHAGE TRANSCRIPTIONAL REGULATOR"/>
    <property type="match status" value="1"/>
</dbReference>
<keyword evidence="3" id="KW-0805">Transcription regulation</keyword>
<dbReference type="Pfam" id="PF07022">
    <property type="entry name" value="Phage_CI_repr"/>
    <property type="match status" value="1"/>
</dbReference>
<keyword evidence="1" id="KW-0645">Protease</keyword>
<dbReference type="InterPro" id="IPR036286">
    <property type="entry name" value="LexA/Signal_pep-like_sf"/>
</dbReference>
<dbReference type="AlphaFoldDB" id="A0A5C2HHT3"/>
<sequence>MIIIDEILAKLKVVLSSDFKDKKIFDKDLAEALDITQANFATMKNRGKIPYSNILNFCAKKKISINWLLYNQNPNSLIDSTDRYWIKYYPSINVSAGGGAYDNEDFYESLELPAYFLNILGGKDNLKNIDAINVTGDSMEPTLNSNNIIFIDKTKNDLSRDGIYAFTTLHGLFVKRVQKRVDGKLDIISDNKDYPIQVLDKQDLSVLGKVISSFGKVY</sequence>
<name>A0A5C2HHT3_9BACT</name>
<dbReference type="Gene3D" id="2.10.109.10">
    <property type="entry name" value="Umud Fragment, subunit A"/>
    <property type="match status" value="1"/>
</dbReference>
<evidence type="ECO:0000256" key="1">
    <source>
        <dbReference type="ARBA" id="ARBA00022670"/>
    </source>
</evidence>
<dbReference type="RefSeq" id="WP_066175602.1">
    <property type="nucleotide sequence ID" value="NZ_CP036246.2"/>
</dbReference>
<evidence type="ECO:0000256" key="5">
    <source>
        <dbReference type="ARBA" id="ARBA00023163"/>
    </source>
</evidence>
<accession>A0A5C2HHT3</accession>
<evidence type="ECO:0000313" key="9">
    <source>
        <dbReference type="Proteomes" id="UP000322644"/>
    </source>
</evidence>
<dbReference type="InterPro" id="IPR010982">
    <property type="entry name" value="Lambda_DNA-bd_dom_sf"/>
</dbReference>
<feature type="domain" description="Bacteriophage CI repressor N-terminal" evidence="7">
    <location>
        <begin position="26"/>
        <end position="72"/>
    </location>
</feature>
<dbReference type="EMBL" id="CP036246">
    <property type="protein sequence ID" value="QEP40642.1"/>
    <property type="molecule type" value="Genomic_DNA"/>
</dbReference>
<dbReference type="CDD" id="cd06529">
    <property type="entry name" value="S24_LexA-like"/>
    <property type="match status" value="1"/>
</dbReference>
<dbReference type="GO" id="GO:0045892">
    <property type="term" value="P:negative regulation of DNA-templated transcription"/>
    <property type="evidence" value="ECO:0007669"/>
    <property type="project" value="InterPro"/>
</dbReference>
<organism evidence="8 9">
    <name type="scientific">Arcobacter porcinus</name>
    <dbReference type="NCBI Taxonomy" id="1935204"/>
    <lineage>
        <taxon>Bacteria</taxon>
        <taxon>Pseudomonadati</taxon>
        <taxon>Campylobacterota</taxon>
        <taxon>Epsilonproteobacteria</taxon>
        <taxon>Campylobacterales</taxon>
        <taxon>Arcobacteraceae</taxon>
        <taxon>Arcobacter</taxon>
    </lineage>
</organism>
<gene>
    <name evidence="8" type="ORF">APORC_1040</name>
</gene>
<dbReference type="Proteomes" id="UP000322644">
    <property type="component" value="Chromosome"/>
</dbReference>
<dbReference type="Gene3D" id="1.10.260.40">
    <property type="entry name" value="lambda repressor-like DNA-binding domains"/>
    <property type="match status" value="1"/>
</dbReference>
<evidence type="ECO:0000256" key="4">
    <source>
        <dbReference type="ARBA" id="ARBA00023125"/>
    </source>
</evidence>
<feature type="domain" description="Peptidase S24/S26A/S26B/S26C" evidence="6">
    <location>
        <begin position="93"/>
        <end position="211"/>
    </location>
</feature>
<dbReference type="GO" id="GO:0004252">
    <property type="term" value="F:serine-type endopeptidase activity"/>
    <property type="evidence" value="ECO:0007669"/>
    <property type="project" value="InterPro"/>
</dbReference>
<dbReference type="GO" id="GO:0003677">
    <property type="term" value="F:DNA binding"/>
    <property type="evidence" value="ECO:0007669"/>
    <property type="project" value="UniProtKB-KW"/>
</dbReference>
<evidence type="ECO:0000256" key="3">
    <source>
        <dbReference type="ARBA" id="ARBA00023015"/>
    </source>
</evidence>
<evidence type="ECO:0000259" key="7">
    <source>
        <dbReference type="Pfam" id="PF07022"/>
    </source>
</evidence>
<dbReference type="InterPro" id="IPR010744">
    <property type="entry name" value="Phage_CI_N"/>
</dbReference>
<dbReference type="KEGG" id="apoc:APORC_1040"/>
<dbReference type="Pfam" id="PF00717">
    <property type="entry name" value="Peptidase_S24"/>
    <property type="match status" value="1"/>
</dbReference>
<keyword evidence="5" id="KW-0804">Transcription</keyword>
<evidence type="ECO:0000313" key="8">
    <source>
        <dbReference type="EMBL" id="QEP40642.1"/>
    </source>
</evidence>